<gene>
    <name evidence="6" type="ORF">PGUG_03232</name>
</gene>
<sequence length="380" mass="43199">MKGPRIEIAPDIATNFNRCICITILVLTLFHFFVSYFTNWGLSLDVIHEQQITPQHDSEEVPDVEKFLPLLTFIPGKTPVISYPWVLVSSTLIEREIALLILVPLVVLVFGSYVEKIWGLREYMRYLVIISMLPNVSLYFYYETKSILLSETKPPLIFSGLSMAIGIIVAATKLIPNHQVYIFQDKGFRMKLFPSIIMGICGVTYYFSTNDIYKVFFMKAYLGFLVSWTYLRIFQKTASSAQIGLLPPFVPKKNRPTISRKNEFQNGLFSFNLDFNGDRSASFALSSFFPFPLSGAIGDISNRMFSLLVKAKIINGDHFEIVDNEPSLVSSLKALGLFQTSGMRTRAQQAWNWAKRKKPGHHQRSSVTDGKRKLALEGLE</sequence>
<feature type="transmembrane region" description="Helical" evidence="5">
    <location>
        <begin position="154"/>
        <end position="176"/>
    </location>
</feature>
<keyword evidence="3 5" id="KW-1133">Transmembrane helix</keyword>
<keyword evidence="4 5" id="KW-0472">Membrane</keyword>
<dbReference type="KEGG" id="pgu:PGUG_03232"/>
<keyword evidence="2 5" id="KW-0812">Transmembrane</keyword>
<accession>A5DIY1</accession>
<dbReference type="SUPFAM" id="SSF144091">
    <property type="entry name" value="Rhomboid-like"/>
    <property type="match status" value="1"/>
</dbReference>
<dbReference type="RefSeq" id="XP_001485503.1">
    <property type="nucleotide sequence ID" value="XM_001485453.1"/>
</dbReference>
<name>A5DIY1_PICGU</name>
<dbReference type="eggNOG" id="KOG2890">
    <property type="taxonomic scope" value="Eukaryota"/>
</dbReference>
<feature type="transmembrane region" description="Helical" evidence="5">
    <location>
        <begin position="20"/>
        <end position="38"/>
    </location>
</feature>
<dbReference type="SMART" id="SM01160">
    <property type="entry name" value="DUF1751"/>
    <property type="match status" value="1"/>
</dbReference>
<dbReference type="Proteomes" id="UP000001997">
    <property type="component" value="Unassembled WGS sequence"/>
</dbReference>
<evidence type="ECO:0000313" key="7">
    <source>
        <dbReference type="Proteomes" id="UP000001997"/>
    </source>
</evidence>
<reference evidence="6 7" key="1">
    <citation type="journal article" date="2009" name="Nature">
        <title>Evolution of pathogenicity and sexual reproduction in eight Candida genomes.</title>
        <authorList>
            <person name="Butler G."/>
            <person name="Rasmussen M.D."/>
            <person name="Lin M.F."/>
            <person name="Santos M.A."/>
            <person name="Sakthikumar S."/>
            <person name="Munro C.A."/>
            <person name="Rheinbay E."/>
            <person name="Grabherr M."/>
            <person name="Forche A."/>
            <person name="Reedy J.L."/>
            <person name="Agrafioti I."/>
            <person name="Arnaud M.B."/>
            <person name="Bates S."/>
            <person name="Brown A.J."/>
            <person name="Brunke S."/>
            <person name="Costanzo M.C."/>
            <person name="Fitzpatrick D.A."/>
            <person name="de Groot P.W."/>
            <person name="Harris D."/>
            <person name="Hoyer L.L."/>
            <person name="Hube B."/>
            <person name="Klis F.M."/>
            <person name="Kodira C."/>
            <person name="Lennard N."/>
            <person name="Logue M.E."/>
            <person name="Martin R."/>
            <person name="Neiman A.M."/>
            <person name="Nikolaou E."/>
            <person name="Quail M.A."/>
            <person name="Quinn J."/>
            <person name="Santos M.C."/>
            <person name="Schmitzberger F.F."/>
            <person name="Sherlock G."/>
            <person name="Shah P."/>
            <person name="Silverstein K.A."/>
            <person name="Skrzypek M.S."/>
            <person name="Soll D."/>
            <person name="Staggs R."/>
            <person name="Stansfield I."/>
            <person name="Stumpf M.P."/>
            <person name="Sudbery P.E."/>
            <person name="Srikantha T."/>
            <person name="Zeng Q."/>
            <person name="Berman J."/>
            <person name="Berriman M."/>
            <person name="Heitman J."/>
            <person name="Gow N.A."/>
            <person name="Lorenz M.C."/>
            <person name="Birren B.W."/>
            <person name="Kellis M."/>
            <person name="Cuomo C.A."/>
        </authorList>
    </citation>
    <scope>NUCLEOTIDE SEQUENCE [LARGE SCALE GENOMIC DNA]</scope>
    <source>
        <strain evidence="7">ATCC 6260 / CBS 566 / DSM 6381 / JCM 1539 / NBRC 10279 / NRRL Y-324</strain>
    </source>
</reference>
<evidence type="ECO:0000256" key="4">
    <source>
        <dbReference type="ARBA" id="ARBA00023136"/>
    </source>
</evidence>
<feature type="transmembrane region" description="Helical" evidence="5">
    <location>
        <begin position="126"/>
        <end position="142"/>
    </location>
</feature>
<dbReference type="HOGENOM" id="CLU_676370_0_0_1"/>
<evidence type="ECO:0000313" key="6">
    <source>
        <dbReference type="EMBL" id="EDK39134.1"/>
    </source>
</evidence>
<keyword evidence="7" id="KW-1185">Reference proteome</keyword>
<dbReference type="GO" id="GO:0016020">
    <property type="term" value="C:membrane"/>
    <property type="evidence" value="ECO:0007669"/>
    <property type="project" value="UniProtKB-SubCell"/>
</dbReference>
<dbReference type="PANTHER" id="PTHR13377:SF3">
    <property type="entry name" value="TRANSMEMBRANE PROTEIN 115"/>
    <property type="match status" value="1"/>
</dbReference>
<dbReference type="Pfam" id="PF08551">
    <property type="entry name" value="DUF1751"/>
    <property type="match status" value="1"/>
</dbReference>
<dbReference type="EMBL" id="CH408157">
    <property type="protein sequence ID" value="EDK39134.1"/>
    <property type="molecule type" value="Genomic_DNA"/>
</dbReference>
<feature type="transmembrane region" description="Helical" evidence="5">
    <location>
        <begin position="188"/>
        <end position="207"/>
    </location>
</feature>
<dbReference type="GO" id="GO:0005794">
    <property type="term" value="C:Golgi apparatus"/>
    <property type="evidence" value="ECO:0007669"/>
    <property type="project" value="TreeGrafter"/>
</dbReference>
<organism evidence="6 7">
    <name type="scientific">Meyerozyma guilliermondii (strain ATCC 6260 / CBS 566 / DSM 6381 / JCM 1539 / NBRC 10279 / NRRL Y-324)</name>
    <name type="common">Yeast</name>
    <name type="synonym">Candida guilliermondii</name>
    <dbReference type="NCBI Taxonomy" id="294746"/>
    <lineage>
        <taxon>Eukaryota</taxon>
        <taxon>Fungi</taxon>
        <taxon>Dikarya</taxon>
        <taxon>Ascomycota</taxon>
        <taxon>Saccharomycotina</taxon>
        <taxon>Pichiomycetes</taxon>
        <taxon>Debaryomycetaceae</taxon>
        <taxon>Meyerozyma</taxon>
    </lineage>
</organism>
<proteinExistence type="predicted"/>
<comment type="subcellular location">
    <subcellularLocation>
        <location evidence="1">Membrane</location>
        <topology evidence="1">Multi-pass membrane protein</topology>
    </subcellularLocation>
</comment>
<dbReference type="InterPro" id="IPR013861">
    <property type="entry name" value="TMEM115/Pdh1/Rbl19"/>
</dbReference>
<dbReference type="InterPro" id="IPR035952">
    <property type="entry name" value="Rhomboid-like_sf"/>
</dbReference>
<evidence type="ECO:0000256" key="2">
    <source>
        <dbReference type="ARBA" id="ARBA00022692"/>
    </source>
</evidence>
<dbReference type="OMA" id="YYTYFVL"/>
<dbReference type="PANTHER" id="PTHR13377">
    <property type="entry name" value="PLACENTAL PROTEIN 6"/>
    <property type="match status" value="1"/>
</dbReference>
<evidence type="ECO:0000256" key="5">
    <source>
        <dbReference type="SAM" id="Phobius"/>
    </source>
</evidence>
<dbReference type="GO" id="GO:0006890">
    <property type="term" value="P:retrograde vesicle-mediated transport, Golgi to endoplasmic reticulum"/>
    <property type="evidence" value="ECO:0007669"/>
    <property type="project" value="InterPro"/>
</dbReference>
<dbReference type="Gene3D" id="1.20.1540.10">
    <property type="entry name" value="Rhomboid-like"/>
    <property type="match status" value="1"/>
</dbReference>
<dbReference type="GeneID" id="5127065"/>
<evidence type="ECO:0000256" key="1">
    <source>
        <dbReference type="ARBA" id="ARBA00004141"/>
    </source>
</evidence>
<dbReference type="VEuPathDB" id="FungiDB:PGUG_03232"/>
<evidence type="ECO:0000256" key="3">
    <source>
        <dbReference type="ARBA" id="ARBA00022989"/>
    </source>
</evidence>
<dbReference type="InParanoid" id="A5DIY1"/>
<feature type="transmembrane region" description="Helical" evidence="5">
    <location>
        <begin position="97"/>
        <end position="114"/>
    </location>
</feature>
<protein>
    <submittedName>
        <fullName evidence="6">Uncharacterized protein</fullName>
    </submittedName>
</protein>
<dbReference type="OrthoDB" id="73612at2759"/>
<dbReference type="AlphaFoldDB" id="A5DIY1"/>